<dbReference type="EMBL" id="HBUF01376653">
    <property type="protein sequence ID" value="CAG6728605.1"/>
    <property type="molecule type" value="Transcribed_RNA"/>
</dbReference>
<accession>A0A8D9DT20</accession>
<dbReference type="EMBL" id="HBUF01295446">
    <property type="protein sequence ID" value="CAG6690041.1"/>
    <property type="molecule type" value="Transcribed_RNA"/>
</dbReference>
<dbReference type="EMBL" id="HBUF01295448">
    <property type="protein sequence ID" value="CAG6690043.1"/>
    <property type="molecule type" value="Transcribed_RNA"/>
</dbReference>
<dbReference type="EMBL" id="HBUF01001268">
    <property type="protein sequence ID" value="CAG6605907.1"/>
    <property type="molecule type" value="Transcribed_RNA"/>
</dbReference>
<dbReference type="EMBL" id="HBUF01642300">
    <property type="protein sequence ID" value="CAG6785200.1"/>
    <property type="molecule type" value="Transcribed_RNA"/>
</dbReference>
<dbReference type="EMBL" id="HBUF01001266">
    <property type="protein sequence ID" value="CAG6605901.1"/>
    <property type="molecule type" value="Transcribed_RNA"/>
</dbReference>
<dbReference type="EMBL" id="HBUF01295447">
    <property type="protein sequence ID" value="CAG6690042.1"/>
    <property type="molecule type" value="Transcribed_RNA"/>
</dbReference>
<dbReference type="EMBL" id="HBUF01642301">
    <property type="protein sequence ID" value="CAG6785202.1"/>
    <property type="molecule type" value="Transcribed_RNA"/>
</dbReference>
<dbReference type="EMBL" id="HBUF01376652">
    <property type="protein sequence ID" value="CAG6728603.1"/>
    <property type="molecule type" value="Transcribed_RNA"/>
</dbReference>
<proteinExistence type="predicted"/>
<protein>
    <submittedName>
        <fullName evidence="1">Uncharacterized protein</fullName>
    </submittedName>
</protein>
<organism evidence="1">
    <name type="scientific">Cacopsylla melanoneura</name>
    <dbReference type="NCBI Taxonomy" id="428564"/>
    <lineage>
        <taxon>Eukaryota</taxon>
        <taxon>Metazoa</taxon>
        <taxon>Ecdysozoa</taxon>
        <taxon>Arthropoda</taxon>
        <taxon>Hexapoda</taxon>
        <taxon>Insecta</taxon>
        <taxon>Pterygota</taxon>
        <taxon>Neoptera</taxon>
        <taxon>Paraneoptera</taxon>
        <taxon>Hemiptera</taxon>
        <taxon>Sternorrhyncha</taxon>
        <taxon>Psylloidea</taxon>
        <taxon>Psyllidae</taxon>
        <taxon>Psyllinae</taxon>
        <taxon>Cacopsylla</taxon>
    </lineage>
</organism>
<name>A0A8D9DT20_9HEMI</name>
<dbReference type="EMBL" id="HBUF01001267">
    <property type="protein sequence ID" value="CAG6605904.1"/>
    <property type="molecule type" value="Transcribed_RNA"/>
</dbReference>
<dbReference type="EMBL" id="HBUF01376655">
    <property type="protein sequence ID" value="CAG6728609.1"/>
    <property type="molecule type" value="Transcribed_RNA"/>
</dbReference>
<dbReference type="AlphaFoldDB" id="A0A8D9DT20"/>
<sequence length="104" mass="12481">MMILCHMGKTNQGEMRVQKTKIGTGPKRMMKKIQIRKITVPVKDKQMIIRVHPRRNINLKLKHLMIKIVLKMKRTNSKITRENMDYYYQVITKHLPNQITRILK</sequence>
<evidence type="ECO:0000313" key="1">
    <source>
        <dbReference type="EMBL" id="CAG6728607.1"/>
    </source>
</evidence>
<reference evidence="1" key="1">
    <citation type="submission" date="2021-05" db="EMBL/GenBank/DDBJ databases">
        <authorList>
            <person name="Alioto T."/>
            <person name="Alioto T."/>
            <person name="Gomez Garrido J."/>
        </authorList>
    </citation>
    <scope>NUCLEOTIDE SEQUENCE</scope>
</reference>
<dbReference type="EMBL" id="HBUF01376654">
    <property type="protein sequence ID" value="CAG6728607.1"/>
    <property type="molecule type" value="Transcribed_RNA"/>
</dbReference>
<dbReference type="EMBL" id="HBUF01642299">
    <property type="protein sequence ID" value="CAG6785198.1"/>
    <property type="molecule type" value="Transcribed_RNA"/>
</dbReference>